<evidence type="ECO:0000313" key="3">
    <source>
        <dbReference type="EMBL" id="EJZ82296.1"/>
    </source>
</evidence>
<dbReference type="PATRIC" id="fig|883169.3.peg.785"/>
<comment type="caution">
    <text evidence="2">The sequence shown here is derived from an EMBL/GenBank/DDBJ whole genome shotgun (WGS) entry which is preliminary data.</text>
</comment>
<dbReference type="eggNOG" id="ENOG50336I4">
    <property type="taxonomic scope" value="Bacteria"/>
</dbReference>
<protein>
    <recommendedName>
        <fullName evidence="6">Secreted protein</fullName>
    </recommendedName>
</protein>
<dbReference type="RefSeq" id="WP_004600707.1">
    <property type="nucleotide sequence ID" value="NZ_HF541866.1"/>
</dbReference>
<dbReference type="EMBL" id="CAJZ01000103">
    <property type="protein sequence ID" value="CCI83428.1"/>
    <property type="molecule type" value="Genomic_DNA"/>
</dbReference>
<dbReference type="Proteomes" id="UP000011016">
    <property type="component" value="Unassembled WGS sequence"/>
</dbReference>
<dbReference type="InterPro" id="IPR021903">
    <property type="entry name" value="DUF3515"/>
</dbReference>
<feature type="transmembrane region" description="Helical" evidence="1">
    <location>
        <begin position="24"/>
        <end position="46"/>
    </location>
</feature>
<dbReference type="STRING" id="29321.AAV33_02645"/>
<dbReference type="OrthoDB" id="4422435at2"/>
<evidence type="ECO:0000313" key="2">
    <source>
        <dbReference type="EMBL" id="CCI83428.1"/>
    </source>
</evidence>
<accession>I7IX20</accession>
<keyword evidence="1" id="KW-1133">Transmembrane helix</keyword>
<sequence>MFDPDELSGGGAGETKDGIGRVPLLVALVISLVAVAAVILGARYVLGEAASRPVSLPEVPAPQADTNECEALLSDLPEKIDGHNRVELADPAPQGAAAWAKSSEERVTLRCGVELPDQYTELSATEEIGGVEWLAVSDADSELTTWFSVDRTPIAAVTTSSGEGIEDLAPAIADALKADEHEPAPAPLAEADVVEPERCDGLMDSLPETLADRALTEHPSGGPRAAWTAPGLEPVALACGVELPESYRPGERITQVDDVAWFEDPDDGTFYALGRDAIVALHAPDTEGNEAIVAASDLVAAHTEKAPSGEGEAQ</sequence>
<reference evidence="3 4" key="2">
    <citation type="submission" date="2012-08" db="EMBL/GenBank/DDBJ databases">
        <title>The Genome Sequence of Turicella otitidis ATCC 51513.</title>
        <authorList>
            <consortium name="The Broad Institute Genome Sequencing Platform"/>
            <person name="Earl A."/>
            <person name="Ward D."/>
            <person name="Feldgarden M."/>
            <person name="Gevers D."/>
            <person name="Huys G."/>
            <person name="Walker B."/>
            <person name="Young S.K."/>
            <person name="Zeng Q."/>
            <person name="Gargeya S."/>
            <person name="Fitzgerald M."/>
            <person name="Haas B."/>
            <person name="Abouelleil A."/>
            <person name="Alvarado L."/>
            <person name="Arachchi H.M."/>
            <person name="Berlin A.M."/>
            <person name="Chapman S.B."/>
            <person name="Goldberg J."/>
            <person name="Griggs A."/>
            <person name="Gujja S."/>
            <person name="Hansen M."/>
            <person name="Howarth C."/>
            <person name="Imamovic A."/>
            <person name="Larimer J."/>
            <person name="McCowen C."/>
            <person name="Montmayeur A."/>
            <person name="Murphy C."/>
            <person name="Neiman D."/>
            <person name="Pearson M."/>
            <person name="Priest M."/>
            <person name="Roberts A."/>
            <person name="Saif S."/>
            <person name="Shea T."/>
            <person name="Sisk P."/>
            <person name="Sykes S."/>
            <person name="Wortman J."/>
            <person name="Nusbaum C."/>
            <person name="Birren B."/>
        </authorList>
    </citation>
    <scope>NUCLEOTIDE SEQUENCE [LARGE SCALE GENOMIC DNA]</scope>
    <source>
        <strain evidence="3 4">ATCC 51513</strain>
    </source>
</reference>
<dbReference type="HOGENOM" id="CLU_862540_0_0_11"/>
<keyword evidence="1" id="KW-0812">Transmembrane</keyword>
<name>I7IX20_9CORY</name>
<dbReference type="Pfam" id="PF12028">
    <property type="entry name" value="DUF3515"/>
    <property type="match status" value="2"/>
</dbReference>
<evidence type="ECO:0000313" key="5">
    <source>
        <dbReference type="Proteomes" id="UP000011016"/>
    </source>
</evidence>
<dbReference type="Proteomes" id="UP000006078">
    <property type="component" value="Unassembled WGS sequence"/>
</dbReference>
<organism evidence="2 5">
    <name type="scientific">Corynebacterium otitidis ATCC 51513</name>
    <dbReference type="NCBI Taxonomy" id="883169"/>
    <lineage>
        <taxon>Bacteria</taxon>
        <taxon>Bacillati</taxon>
        <taxon>Actinomycetota</taxon>
        <taxon>Actinomycetes</taxon>
        <taxon>Mycobacteriales</taxon>
        <taxon>Corynebacteriaceae</taxon>
        <taxon>Corynebacterium</taxon>
    </lineage>
</organism>
<evidence type="ECO:0000313" key="4">
    <source>
        <dbReference type="Proteomes" id="UP000006078"/>
    </source>
</evidence>
<keyword evidence="4" id="KW-1185">Reference proteome</keyword>
<proteinExistence type="predicted"/>
<reference evidence="2 5" key="1">
    <citation type="journal article" date="2012" name="J. Bacteriol.">
        <title>Draft Genome Sequence of Turicella otitidis ATCC 51513, Isolated from Middle Ear Fluid from a Child with Otitis Media.</title>
        <authorList>
            <person name="Brinkrolf K."/>
            <person name="Schneider J."/>
            <person name="Knecht M."/>
            <person name="Ruckert C."/>
            <person name="Tauch A."/>
        </authorList>
    </citation>
    <scope>NUCLEOTIDE SEQUENCE [LARGE SCALE GENOMIC DNA]</scope>
    <source>
        <strain evidence="2 5">ATCC 51513</strain>
    </source>
</reference>
<dbReference type="EMBL" id="AHAE01000036">
    <property type="protein sequence ID" value="EJZ82296.1"/>
    <property type="molecule type" value="Genomic_DNA"/>
</dbReference>
<evidence type="ECO:0000256" key="1">
    <source>
        <dbReference type="SAM" id="Phobius"/>
    </source>
</evidence>
<evidence type="ECO:0008006" key="6">
    <source>
        <dbReference type="Google" id="ProtNLM"/>
    </source>
</evidence>
<dbReference type="AlphaFoldDB" id="I7IX20"/>
<keyword evidence="1" id="KW-0472">Membrane</keyword>
<gene>
    <name evidence="2" type="ORF">BN46_0695</name>
    <name evidence="3" type="ORF">HMPREF9719_00817</name>
</gene>